<proteinExistence type="predicted"/>
<dbReference type="GO" id="GO:0030246">
    <property type="term" value="F:carbohydrate binding"/>
    <property type="evidence" value="ECO:0007669"/>
    <property type="project" value="InterPro"/>
</dbReference>
<evidence type="ECO:0000313" key="5">
    <source>
        <dbReference type="Proteomes" id="UP000002139"/>
    </source>
</evidence>
<dbReference type="Pfam" id="PF06452">
    <property type="entry name" value="CBM9_1"/>
    <property type="match status" value="1"/>
</dbReference>
<organism evidence="4 5">
    <name type="scientific">Sorangium cellulosum (strain So ce56)</name>
    <name type="common">Polyangium cellulosum (strain So ce56)</name>
    <dbReference type="NCBI Taxonomy" id="448385"/>
    <lineage>
        <taxon>Bacteria</taxon>
        <taxon>Pseudomonadati</taxon>
        <taxon>Myxococcota</taxon>
        <taxon>Polyangia</taxon>
        <taxon>Polyangiales</taxon>
        <taxon>Polyangiaceae</taxon>
        <taxon>Sorangium</taxon>
    </lineage>
</organism>
<dbReference type="SUPFAM" id="SSF49344">
    <property type="entry name" value="CBD9-like"/>
    <property type="match status" value="1"/>
</dbReference>
<reference evidence="4 5" key="1">
    <citation type="journal article" date="2007" name="Nat. Biotechnol.">
        <title>Complete genome sequence of the myxobacterium Sorangium cellulosum.</title>
        <authorList>
            <person name="Schneiker S."/>
            <person name="Perlova O."/>
            <person name="Kaiser O."/>
            <person name="Gerth K."/>
            <person name="Alici A."/>
            <person name="Altmeyer M.O."/>
            <person name="Bartels D."/>
            <person name="Bekel T."/>
            <person name="Beyer S."/>
            <person name="Bode E."/>
            <person name="Bode H.B."/>
            <person name="Bolten C.J."/>
            <person name="Choudhuri J.V."/>
            <person name="Doss S."/>
            <person name="Elnakady Y.A."/>
            <person name="Frank B."/>
            <person name="Gaigalat L."/>
            <person name="Goesmann A."/>
            <person name="Groeger C."/>
            <person name="Gross F."/>
            <person name="Jelsbak L."/>
            <person name="Jelsbak L."/>
            <person name="Kalinowski J."/>
            <person name="Kegler C."/>
            <person name="Knauber T."/>
            <person name="Konietzny S."/>
            <person name="Kopp M."/>
            <person name="Krause L."/>
            <person name="Krug D."/>
            <person name="Linke B."/>
            <person name="Mahmud T."/>
            <person name="Martinez-Arias R."/>
            <person name="McHardy A.C."/>
            <person name="Merai M."/>
            <person name="Meyer F."/>
            <person name="Mormann S."/>
            <person name="Munoz-Dorado J."/>
            <person name="Perez J."/>
            <person name="Pradella S."/>
            <person name="Rachid S."/>
            <person name="Raddatz G."/>
            <person name="Rosenau F."/>
            <person name="Rueckert C."/>
            <person name="Sasse F."/>
            <person name="Scharfe M."/>
            <person name="Schuster S.C."/>
            <person name="Suen G."/>
            <person name="Treuner-Lange A."/>
            <person name="Velicer G.J."/>
            <person name="Vorholter F.-J."/>
            <person name="Weissman K.J."/>
            <person name="Welch R.D."/>
            <person name="Wenzel S.C."/>
            <person name="Whitworth D.E."/>
            <person name="Wilhelm S."/>
            <person name="Wittmann C."/>
            <person name="Bloecker H."/>
            <person name="Puehler A."/>
            <person name="Mueller R."/>
        </authorList>
    </citation>
    <scope>NUCLEOTIDE SEQUENCE [LARGE SCALE GENOMIC DNA]</scope>
    <source>
        <strain evidence="5">So ce56</strain>
    </source>
</reference>
<dbReference type="BioCyc" id="SCEL448385:SCE_RS01070-MONOMER"/>
<evidence type="ECO:0000259" key="3">
    <source>
        <dbReference type="Pfam" id="PF06452"/>
    </source>
</evidence>
<feature type="region of interest" description="Disordered" evidence="1">
    <location>
        <begin position="52"/>
        <end position="92"/>
    </location>
</feature>
<gene>
    <name evidence="4" type="ordered locus">sce0208</name>
</gene>
<dbReference type="Pfam" id="PF04015">
    <property type="entry name" value="DUF362"/>
    <property type="match status" value="1"/>
</dbReference>
<dbReference type="eggNOG" id="COG2006">
    <property type="taxonomic scope" value="Bacteria"/>
</dbReference>
<feature type="region of interest" description="Disordered" evidence="1">
    <location>
        <begin position="499"/>
        <end position="553"/>
    </location>
</feature>
<name>A9GM32_SORC5</name>
<dbReference type="Proteomes" id="UP000002139">
    <property type="component" value="Chromosome"/>
</dbReference>
<dbReference type="Gene3D" id="2.60.40.1190">
    <property type="match status" value="1"/>
</dbReference>
<dbReference type="HOGENOM" id="CLU_375480_0_0_7"/>
<feature type="domain" description="DUF362" evidence="2">
    <location>
        <begin position="180"/>
        <end position="433"/>
    </location>
</feature>
<dbReference type="InterPro" id="IPR007160">
    <property type="entry name" value="DUF362"/>
</dbReference>
<evidence type="ECO:0000256" key="1">
    <source>
        <dbReference type="SAM" id="MobiDB-lite"/>
    </source>
</evidence>
<dbReference type="STRING" id="448385.sce0208"/>
<accession>A9GM32</accession>
<sequence>MSCIKILASRRRRFAPSCSASMNTTRAIHGRRARRSSLAIAALVAVLSGCGDRQRQPGGGPGDGGPAAAQPPPDAAASSPAPAPAQTASSFAAASAHPAVPTAVPSASSDVVAGASQRYESGPSVIASDSIDGAALRKRHVERIKADDSPVTVLRGQGPLELGKRICEAVVPRRPAATPVLLKPNICGFDSVKDPAKSKGDDGVTGRITQPEFVRGVVQCLKARGHTKITIAEGCGHSHKFWKDIAQRTGYEAMAAEEGAALVAMDDDGVYDVAGDRPGKPLAIRGIQATHVPTLLMPKVLAEHLDHGLFLSLPRLKMHRYSVISVGIKGMQGTVMLSDSAPAYKQKWRMHRELKAYLDTKSAGQEDRALYLSSLRVFAERMVDVLEISAPDAVLGDGAPAMGGDGFQVLHPTSEMVAVGGTNPVRVDRVAAELLGVWNSPALARELGGHRTSPLIDAAAKRFGLDLKATAITGDGADLLKSPRPVHYKAMAPFRLDWEPGQAPLPGGPAKALDPAPPASQKAPDGKQGAEPSGGPAKPEAHASPLPPGEQVVLDGKADDAAWSRAKAVLWDTDYAGKPTGFPTRARFLWSKQGLHALFELSNAGLNTDHSKPVGTERKGLYKEDCIELFLTPAPSSPRRYFEVEIGPFGHFFDIAIDRDARLEDTAWSSGATIATSQDARARTAVIEALLAAPGIVGALAPNARLPMNLYRMEGKDPRHYLAWSPPRTSKPNFHVPEAFGVLVLDP</sequence>
<dbReference type="KEGG" id="scl:sce0208"/>
<evidence type="ECO:0008006" key="6">
    <source>
        <dbReference type="Google" id="ProtNLM"/>
    </source>
</evidence>
<keyword evidence="5" id="KW-1185">Reference proteome</keyword>
<dbReference type="InterPro" id="IPR010502">
    <property type="entry name" value="Carb-bd_dom_fam9"/>
</dbReference>
<dbReference type="GO" id="GO:0004553">
    <property type="term" value="F:hydrolase activity, hydrolyzing O-glycosyl compounds"/>
    <property type="evidence" value="ECO:0007669"/>
    <property type="project" value="InterPro"/>
</dbReference>
<protein>
    <recommendedName>
        <fullName evidence="6">DUF362 domain-containing protein</fullName>
    </recommendedName>
</protein>
<dbReference type="AlphaFoldDB" id="A9GM32"/>
<dbReference type="GO" id="GO:0016052">
    <property type="term" value="P:carbohydrate catabolic process"/>
    <property type="evidence" value="ECO:0007669"/>
    <property type="project" value="InterPro"/>
</dbReference>
<evidence type="ECO:0000259" key="2">
    <source>
        <dbReference type="Pfam" id="PF04015"/>
    </source>
</evidence>
<dbReference type="EMBL" id="AM746676">
    <property type="protein sequence ID" value="CAN90365.1"/>
    <property type="molecule type" value="Genomic_DNA"/>
</dbReference>
<feature type="compositionally biased region" description="Low complexity" evidence="1">
    <location>
        <begin position="75"/>
        <end position="92"/>
    </location>
</feature>
<dbReference type="CDD" id="cd09620">
    <property type="entry name" value="CBM9_like_3"/>
    <property type="match status" value="1"/>
</dbReference>
<feature type="domain" description="Carbohydrate-binding" evidence="3">
    <location>
        <begin position="554"/>
        <end position="745"/>
    </location>
</feature>
<evidence type="ECO:0000313" key="4">
    <source>
        <dbReference type="EMBL" id="CAN90365.1"/>
    </source>
</evidence>